<dbReference type="PANTHER" id="PTHR35335">
    <property type="entry name" value="UPF0716 PROTEIN FXSA"/>
    <property type="match status" value="1"/>
</dbReference>
<dbReference type="RefSeq" id="WP_343812070.1">
    <property type="nucleotide sequence ID" value="NZ_BAAADS010000012.1"/>
</dbReference>
<accession>A0ABN1G079</accession>
<dbReference type="Pfam" id="PF04186">
    <property type="entry name" value="FxsA"/>
    <property type="match status" value="1"/>
</dbReference>
<organism evidence="2 3">
    <name type="scientific">Virgibacillus siamensis</name>
    <dbReference type="NCBI Taxonomy" id="480071"/>
    <lineage>
        <taxon>Bacteria</taxon>
        <taxon>Bacillati</taxon>
        <taxon>Bacillota</taxon>
        <taxon>Bacilli</taxon>
        <taxon>Bacillales</taxon>
        <taxon>Bacillaceae</taxon>
        <taxon>Virgibacillus</taxon>
    </lineage>
</organism>
<keyword evidence="1" id="KW-0472">Membrane</keyword>
<proteinExistence type="predicted"/>
<dbReference type="InterPro" id="IPR007313">
    <property type="entry name" value="FxsA"/>
</dbReference>
<reference evidence="2 3" key="1">
    <citation type="journal article" date="2019" name="Int. J. Syst. Evol. Microbiol.">
        <title>The Global Catalogue of Microorganisms (GCM) 10K type strain sequencing project: providing services to taxonomists for standard genome sequencing and annotation.</title>
        <authorList>
            <consortium name="The Broad Institute Genomics Platform"/>
            <consortium name="The Broad Institute Genome Sequencing Center for Infectious Disease"/>
            <person name="Wu L."/>
            <person name="Ma J."/>
        </authorList>
    </citation>
    <scope>NUCLEOTIDE SEQUENCE [LARGE SCALE GENOMIC DNA]</scope>
    <source>
        <strain evidence="2 3">JCM 15395</strain>
    </source>
</reference>
<keyword evidence="3" id="KW-1185">Reference proteome</keyword>
<feature type="transmembrane region" description="Helical" evidence="1">
    <location>
        <begin position="28"/>
        <end position="51"/>
    </location>
</feature>
<gene>
    <name evidence="2" type="primary">fxsA</name>
    <name evidence="2" type="ORF">GCM10009001_16870</name>
</gene>
<sequence length="130" mass="14688">MMRWLLLAFLIVPAMEIGIFIWAGGIIGPWWVVTLILLTGILGISIAKVQGTETWKRAQLSMNQGIMPTNEIIDGICIFIGAVFLFTPGFITDTAGFLLVLPFTRRPFRNMLQGFIKSRLNKGTIIYRKW</sequence>
<feature type="transmembrane region" description="Helical" evidence="1">
    <location>
        <begin position="72"/>
        <end position="91"/>
    </location>
</feature>
<evidence type="ECO:0000256" key="1">
    <source>
        <dbReference type="SAM" id="Phobius"/>
    </source>
</evidence>
<keyword evidence="1" id="KW-0812">Transmembrane</keyword>
<dbReference type="NCBIfam" id="NF008528">
    <property type="entry name" value="PRK11463.1-2"/>
    <property type="match status" value="1"/>
</dbReference>
<protein>
    <submittedName>
        <fullName evidence="2">Membrane protein FxsA</fullName>
    </submittedName>
</protein>
<evidence type="ECO:0000313" key="3">
    <source>
        <dbReference type="Proteomes" id="UP001500866"/>
    </source>
</evidence>
<dbReference type="EMBL" id="BAAADS010000012">
    <property type="protein sequence ID" value="GAA0600980.1"/>
    <property type="molecule type" value="Genomic_DNA"/>
</dbReference>
<dbReference type="Proteomes" id="UP001500866">
    <property type="component" value="Unassembled WGS sequence"/>
</dbReference>
<comment type="caution">
    <text evidence="2">The sequence shown here is derived from an EMBL/GenBank/DDBJ whole genome shotgun (WGS) entry which is preliminary data.</text>
</comment>
<evidence type="ECO:0000313" key="2">
    <source>
        <dbReference type="EMBL" id="GAA0600980.1"/>
    </source>
</evidence>
<dbReference type="PANTHER" id="PTHR35335:SF1">
    <property type="entry name" value="UPF0716 PROTEIN FXSA"/>
    <property type="match status" value="1"/>
</dbReference>
<keyword evidence="1" id="KW-1133">Transmembrane helix</keyword>
<name>A0ABN1G079_9BACI</name>